<dbReference type="InterPro" id="IPR037171">
    <property type="entry name" value="NagB/RpiA_transferase-like"/>
</dbReference>
<comment type="similarity">
    <text evidence="4 7">Belongs to the glucosamine/galactosamine-6-phosphate isomerase family. 6-phosphogluconolactonase subfamily.</text>
</comment>
<dbReference type="PANTHER" id="PTHR11054">
    <property type="entry name" value="6-PHOSPHOGLUCONOLACTONASE"/>
    <property type="match status" value="1"/>
</dbReference>
<dbReference type="AlphaFoldDB" id="A0A934KH52"/>
<dbReference type="PANTHER" id="PTHR11054:SF0">
    <property type="entry name" value="6-PHOSPHOGLUCONOLACTONASE"/>
    <property type="match status" value="1"/>
</dbReference>
<dbReference type="NCBIfam" id="TIGR01198">
    <property type="entry name" value="pgl"/>
    <property type="match status" value="1"/>
</dbReference>
<comment type="function">
    <text evidence="2 7">Hydrolysis of 6-phosphogluconolactone to 6-phosphogluconate.</text>
</comment>
<evidence type="ECO:0000256" key="5">
    <source>
        <dbReference type="ARBA" id="ARBA00013198"/>
    </source>
</evidence>
<sequence length="217" mass="22348">MNLQVQDDAEAVARAGARLVAAAIQGGARTLVLAGGSTPARCYQILAEAPVSWGRVTILFGDERCVPPEHPESNYLMARRSLLDRVQPATVHRMAAELGAEEAAAAYAKVVDGLAPLDLVLLGMGPDGHTASLFPGSPALQSGASVVAVHGAPKPPPDRVSLGLETLRRAGRTVFLITGGDKSEALARAARGEVPAGLIPTAEYMVDRAAAGELSSA</sequence>
<dbReference type="CDD" id="cd01400">
    <property type="entry name" value="6PGL"/>
    <property type="match status" value="1"/>
</dbReference>
<dbReference type="InterPro" id="IPR039104">
    <property type="entry name" value="6PGL"/>
</dbReference>
<dbReference type="GO" id="GO:0006098">
    <property type="term" value="P:pentose-phosphate shunt"/>
    <property type="evidence" value="ECO:0007669"/>
    <property type="project" value="InterPro"/>
</dbReference>
<comment type="pathway">
    <text evidence="3 7">Carbohydrate degradation; pentose phosphate pathway; D-ribulose 5-phosphate from D-glucose 6-phosphate (oxidative stage): step 2/3.</text>
</comment>
<dbReference type="GO" id="GO:0005975">
    <property type="term" value="P:carbohydrate metabolic process"/>
    <property type="evidence" value="ECO:0007669"/>
    <property type="project" value="UniProtKB-UniRule"/>
</dbReference>
<name>A0A934KH52_9BACT</name>
<dbReference type="InterPro" id="IPR006148">
    <property type="entry name" value="Glc/Gal-6P_isomerase"/>
</dbReference>
<feature type="domain" description="Glucosamine/galactosamine-6-phosphate isomerase" evidence="8">
    <location>
        <begin position="9"/>
        <end position="199"/>
    </location>
</feature>
<proteinExistence type="inferred from homology"/>
<evidence type="ECO:0000256" key="6">
    <source>
        <dbReference type="ARBA" id="ARBA00020337"/>
    </source>
</evidence>
<evidence type="ECO:0000256" key="1">
    <source>
        <dbReference type="ARBA" id="ARBA00000832"/>
    </source>
</evidence>
<reference evidence="9 10" key="1">
    <citation type="submission" date="2020-10" db="EMBL/GenBank/DDBJ databases">
        <title>Ca. Dormibacterota MAGs.</title>
        <authorList>
            <person name="Montgomery K."/>
        </authorList>
    </citation>
    <scope>NUCLEOTIDE SEQUENCE [LARGE SCALE GENOMIC DNA]</scope>
    <source>
        <strain evidence="9">SC8811_S16_3</strain>
    </source>
</reference>
<dbReference type="EC" id="3.1.1.31" evidence="5 7"/>
<dbReference type="RefSeq" id="WP_338182493.1">
    <property type="nucleotide sequence ID" value="NZ_JAEKNQ010000060.1"/>
</dbReference>
<dbReference type="InterPro" id="IPR005900">
    <property type="entry name" value="6-phosphogluconolactonase_DevB"/>
</dbReference>
<accession>A0A934KH52</accession>
<gene>
    <name evidence="7 9" type="primary">pgl</name>
    <name evidence="9" type="ORF">JF888_15705</name>
</gene>
<dbReference type="EMBL" id="JAEKNQ010000060">
    <property type="protein sequence ID" value="MBJ7604600.1"/>
    <property type="molecule type" value="Genomic_DNA"/>
</dbReference>
<comment type="catalytic activity">
    <reaction evidence="1 7">
        <text>6-phospho-D-glucono-1,5-lactone + H2O = 6-phospho-D-gluconate + H(+)</text>
        <dbReference type="Rhea" id="RHEA:12556"/>
        <dbReference type="ChEBI" id="CHEBI:15377"/>
        <dbReference type="ChEBI" id="CHEBI:15378"/>
        <dbReference type="ChEBI" id="CHEBI:57955"/>
        <dbReference type="ChEBI" id="CHEBI:58759"/>
        <dbReference type="EC" id="3.1.1.31"/>
    </reaction>
</comment>
<organism evidence="9 10">
    <name type="scientific">Candidatus Dormiibacter inghamiae</name>
    <dbReference type="NCBI Taxonomy" id="3127013"/>
    <lineage>
        <taxon>Bacteria</taxon>
        <taxon>Bacillati</taxon>
        <taxon>Candidatus Dormiibacterota</taxon>
        <taxon>Candidatus Dormibacteria</taxon>
        <taxon>Candidatus Dormibacterales</taxon>
        <taxon>Candidatus Dormibacteraceae</taxon>
        <taxon>Candidatus Dormiibacter</taxon>
    </lineage>
</organism>
<dbReference type="Proteomes" id="UP000620075">
    <property type="component" value="Unassembled WGS sequence"/>
</dbReference>
<protein>
    <recommendedName>
        <fullName evidence="6 7">6-phosphogluconolactonase</fullName>
        <shortName evidence="7">6PGL</shortName>
        <ecNumber evidence="5 7">3.1.1.31</ecNumber>
    </recommendedName>
</protein>
<comment type="caution">
    <text evidence="9">The sequence shown here is derived from an EMBL/GenBank/DDBJ whole genome shotgun (WGS) entry which is preliminary data.</text>
</comment>
<evidence type="ECO:0000256" key="7">
    <source>
        <dbReference type="RuleBase" id="RU365095"/>
    </source>
</evidence>
<evidence type="ECO:0000313" key="9">
    <source>
        <dbReference type="EMBL" id="MBJ7604600.1"/>
    </source>
</evidence>
<evidence type="ECO:0000256" key="3">
    <source>
        <dbReference type="ARBA" id="ARBA00004961"/>
    </source>
</evidence>
<evidence type="ECO:0000259" key="8">
    <source>
        <dbReference type="Pfam" id="PF01182"/>
    </source>
</evidence>
<dbReference type="Pfam" id="PF01182">
    <property type="entry name" value="Glucosamine_iso"/>
    <property type="match status" value="1"/>
</dbReference>
<evidence type="ECO:0000256" key="2">
    <source>
        <dbReference type="ARBA" id="ARBA00002681"/>
    </source>
</evidence>
<dbReference type="GO" id="GO:0017057">
    <property type="term" value="F:6-phosphogluconolactonase activity"/>
    <property type="evidence" value="ECO:0007669"/>
    <property type="project" value="UniProtKB-UniRule"/>
</dbReference>
<evidence type="ECO:0000313" key="10">
    <source>
        <dbReference type="Proteomes" id="UP000620075"/>
    </source>
</evidence>
<keyword evidence="7 9" id="KW-0378">Hydrolase</keyword>
<dbReference type="SUPFAM" id="SSF100950">
    <property type="entry name" value="NagB/RpiA/CoA transferase-like"/>
    <property type="match status" value="1"/>
</dbReference>
<evidence type="ECO:0000256" key="4">
    <source>
        <dbReference type="ARBA" id="ARBA00010662"/>
    </source>
</evidence>
<dbReference type="Gene3D" id="3.40.50.1360">
    <property type="match status" value="1"/>
</dbReference>